<dbReference type="OrthoDB" id="9808698at2"/>
<gene>
    <name evidence="5" type="ORF">SAMN02745728_01821</name>
</gene>
<sequence length="240" mass="27640">MKKINFIPLYLQVKNDILSRILAGEWPPHTFLPNEFVLAEQYGVSQGTLRKGLEELTLEKYIVRAQGKGTIVAPIDETSSIFPFYLLYDKNNTRIFPSTETLKTELLSPPVHIAEKLRIKPTDSVMFAERIRILNGKTMLNEALYLSPSPFPPDTLKNLKTLPNTVYAFYLKEFGIRISHAIEQMIAVMPDESDIQRLNVKPNEPLLMVCRISYDVNKIPVEYRISKINSQEYAYKFKIN</sequence>
<protein>
    <submittedName>
        <fullName evidence="5">GntR family transcriptional regulator</fullName>
    </submittedName>
</protein>
<evidence type="ECO:0000313" key="5">
    <source>
        <dbReference type="EMBL" id="SHN68135.1"/>
    </source>
</evidence>
<evidence type="ECO:0000313" key="6">
    <source>
        <dbReference type="Proteomes" id="UP000186469"/>
    </source>
</evidence>
<dbReference type="InterPro" id="IPR011663">
    <property type="entry name" value="UTRA"/>
</dbReference>
<dbReference type="InterPro" id="IPR000524">
    <property type="entry name" value="Tscrpt_reg_HTH_GntR"/>
</dbReference>
<evidence type="ECO:0000256" key="1">
    <source>
        <dbReference type="ARBA" id="ARBA00023015"/>
    </source>
</evidence>
<evidence type="ECO:0000259" key="4">
    <source>
        <dbReference type="PROSITE" id="PS50949"/>
    </source>
</evidence>
<dbReference type="CDD" id="cd07377">
    <property type="entry name" value="WHTH_GntR"/>
    <property type="match status" value="1"/>
</dbReference>
<dbReference type="PANTHER" id="PTHR44846:SF1">
    <property type="entry name" value="MANNOSYL-D-GLYCERATE TRANSPORT_METABOLISM SYSTEM REPRESSOR MNGR-RELATED"/>
    <property type="match status" value="1"/>
</dbReference>
<keyword evidence="6" id="KW-1185">Reference proteome</keyword>
<accession>A0A1M7TBP2</accession>
<keyword evidence="3" id="KW-0804">Transcription</keyword>
<dbReference type="SMART" id="SM00345">
    <property type="entry name" value="HTH_GNTR"/>
    <property type="match status" value="1"/>
</dbReference>
<evidence type="ECO:0000256" key="3">
    <source>
        <dbReference type="ARBA" id="ARBA00023163"/>
    </source>
</evidence>
<dbReference type="EMBL" id="FRDI01000009">
    <property type="protein sequence ID" value="SHN68135.1"/>
    <property type="molecule type" value="Genomic_DNA"/>
</dbReference>
<dbReference type="STRING" id="1121455.SAMN02745728_01821"/>
<dbReference type="RefSeq" id="WP_072697503.1">
    <property type="nucleotide sequence ID" value="NZ_FRDI01000009.1"/>
</dbReference>
<dbReference type="InterPro" id="IPR036388">
    <property type="entry name" value="WH-like_DNA-bd_sf"/>
</dbReference>
<dbReference type="AlphaFoldDB" id="A0A1M7TBP2"/>
<dbReference type="GO" id="GO:0003677">
    <property type="term" value="F:DNA binding"/>
    <property type="evidence" value="ECO:0007669"/>
    <property type="project" value="UniProtKB-KW"/>
</dbReference>
<dbReference type="GO" id="GO:0045892">
    <property type="term" value="P:negative regulation of DNA-templated transcription"/>
    <property type="evidence" value="ECO:0007669"/>
    <property type="project" value="TreeGrafter"/>
</dbReference>
<dbReference type="PANTHER" id="PTHR44846">
    <property type="entry name" value="MANNOSYL-D-GLYCERATE TRANSPORT/METABOLISM SYSTEM REPRESSOR MNGR-RELATED"/>
    <property type="match status" value="1"/>
</dbReference>
<keyword evidence="2" id="KW-0238">DNA-binding</keyword>
<dbReference type="InterPro" id="IPR036390">
    <property type="entry name" value="WH_DNA-bd_sf"/>
</dbReference>
<dbReference type="Gene3D" id="3.40.1410.10">
    <property type="entry name" value="Chorismate lyase-like"/>
    <property type="match status" value="1"/>
</dbReference>
<dbReference type="SUPFAM" id="SSF64288">
    <property type="entry name" value="Chorismate lyase-like"/>
    <property type="match status" value="1"/>
</dbReference>
<name>A0A1M7TBP2_9BACT</name>
<keyword evidence="1" id="KW-0805">Transcription regulation</keyword>
<evidence type="ECO:0000256" key="2">
    <source>
        <dbReference type="ARBA" id="ARBA00023125"/>
    </source>
</evidence>
<dbReference type="Gene3D" id="1.10.10.10">
    <property type="entry name" value="Winged helix-like DNA-binding domain superfamily/Winged helix DNA-binding domain"/>
    <property type="match status" value="1"/>
</dbReference>
<proteinExistence type="predicted"/>
<dbReference type="Proteomes" id="UP000186469">
    <property type="component" value="Unassembled WGS sequence"/>
</dbReference>
<reference evidence="5 6" key="1">
    <citation type="submission" date="2016-12" db="EMBL/GenBank/DDBJ databases">
        <authorList>
            <person name="Song W.-J."/>
            <person name="Kurnit D.M."/>
        </authorList>
    </citation>
    <scope>NUCLEOTIDE SEQUENCE [LARGE SCALE GENOMIC DNA]</scope>
    <source>
        <strain evidence="5 6">DSM 11393</strain>
    </source>
</reference>
<dbReference type="InterPro" id="IPR028978">
    <property type="entry name" value="Chorismate_lyase_/UTRA_dom_sf"/>
</dbReference>
<dbReference type="InterPro" id="IPR050679">
    <property type="entry name" value="Bact_HTH_transcr_reg"/>
</dbReference>
<dbReference type="SMART" id="SM00866">
    <property type="entry name" value="UTRA"/>
    <property type="match status" value="1"/>
</dbReference>
<dbReference type="GO" id="GO:0003700">
    <property type="term" value="F:DNA-binding transcription factor activity"/>
    <property type="evidence" value="ECO:0007669"/>
    <property type="project" value="InterPro"/>
</dbReference>
<dbReference type="Pfam" id="PF00392">
    <property type="entry name" value="GntR"/>
    <property type="match status" value="1"/>
</dbReference>
<dbReference type="Pfam" id="PF07702">
    <property type="entry name" value="UTRA"/>
    <property type="match status" value="1"/>
</dbReference>
<dbReference type="PROSITE" id="PS50949">
    <property type="entry name" value="HTH_GNTR"/>
    <property type="match status" value="1"/>
</dbReference>
<feature type="domain" description="HTH gntR-type" evidence="4">
    <location>
        <begin position="7"/>
        <end position="75"/>
    </location>
</feature>
<dbReference type="SUPFAM" id="SSF46785">
    <property type="entry name" value="Winged helix' DNA-binding domain"/>
    <property type="match status" value="1"/>
</dbReference>
<organism evidence="5 6">
    <name type="scientific">Desulfovibrio litoralis DSM 11393</name>
    <dbReference type="NCBI Taxonomy" id="1121455"/>
    <lineage>
        <taxon>Bacteria</taxon>
        <taxon>Pseudomonadati</taxon>
        <taxon>Thermodesulfobacteriota</taxon>
        <taxon>Desulfovibrionia</taxon>
        <taxon>Desulfovibrionales</taxon>
        <taxon>Desulfovibrionaceae</taxon>
        <taxon>Desulfovibrio</taxon>
    </lineage>
</organism>